<feature type="binding site" evidence="8">
    <location>
        <position position="56"/>
    </location>
    <ligand>
        <name>Mg(2+)</name>
        <dbReference type="ChEBI" id="CHEBI:18420"/>
    </ligand>
</feature>
<keyword evidence="5 8" id="KW-0460">Magnesium</keyword>
<dbReference type="HOGENOM" id="CLU_089696_0_2_12"/>
<name>A0A0E2E5V0_TREDN</name>
<sequence length="125" mass="13439">MILGLGIDIVEVSRLEKWLNDKKLLERFFNKEELEYVLSKRDGAAPSLAVRFAAKEAFGKALGTGLAGIELKDIAVANDKTGRPFLELFGTALQALKEKGGASIHLSLTHEKTTAAAVVIIEGSS</sequence>
<evidence type="ECO:0000256" key="8">
    <source>
        <dbReference type="HAMAP-Rule" id="MF_00101"/>
    </source>
</evidence>
<feature type="domain" description="4'-phosphopantetheinyl transferase" evidence="9">
    <location>
        <begin position="4"/>
        <end position="95"/>
    </location>
</feature>
<feature type="binding site" evidence="8">
    <location>
        <position position="8"/>
    </location>
    <ligand>
        <name>Mg(2+)</name>
        <dbReference type="ChEBI" id="CHEBI:18420"/>
    </ligand>
</feature>
<keyword evidence="8" id="KW-0963">Cytoplasm</keyword>
<dbReference type="InterPro" id="IPR002582">
    <property type="entry name" value="ACPS"/>
</dbReference>
<comment type="catalytic activity">
    <reaction evidence="8">
        <text>apo-[ACP] + CoA = holo-[ACP] + adenosine 3',5'-bisphosphate + H(+)</text>
        <dbReference type="Rhea" id="RHEA:12068"/>
        <dbReference type="Rhea" id="RHEA-COMP:9685"/>
        <dbReference type="Rhea" id="RHEA-COMP:9690"/>
        <dbReference type="ChEBI" id="CHEBI:15378"/>
        <dbReference type="ChEBI" id="CHEBI:29999"/>
        <dbReference type="ChEBI" id="CHEBI:57287"/>
        <dbReference type="ChEBI" id="CHEBI:58343"/>
        <dbReference type="ChEBI" id="CHEBI:64479"/>
        <dbReference type="EC" id="2.7.8.7"/>
    </reaction>
</comment>
<dbReference type="Pfam" id="PF01648">
    <property type="entry name" value="ACPS"/>
    <property type="match status" value="1"/>
</dbReference>
<comment type="subcellular location">
    <subcellularLocation>
        <location evidence="8">Cytoplasm</location>
    </subcellularLocation>
</comment>
<keyword evidence="6 8" id="KW-0443">Lipid metabolism</keyword>
<accession>A0A0E2E5V0</accession>
<keyword evidence="2 8" id="KW-0808">Transferase</keyword>
<dbReference type="NCBIfam" id="NF000832">
    <property type="entry name" value="PRK00070.3-2"/>
    <property type="match status" value="1"/>
</dbReference>
<evidence type="ECO:0000256" key="7">
    <source>
        <dbReference type="ARBA" id="ARBA00023160"/>
    </source>
</evidence>
<evidence type="ECO:0000256" key="2">
    <source>
        <dbReference type="ARBA" id="ARBA00022679"/>
    </source>
</evidence>
<comment type="cofactor">
    <cofactor evidence="8">
        <name>Mg(2+)</name>
        <dbReference type="ChEBI" id="CHEBI:18420"/>
    </cofactor>
</comment>
<protein>
    <recommendedName>
        <fullName evidence="8">Holo-[acyl-carrier-protein] synthase</fullName>
        <shortName evidence="8">Holo-ACP synthase</shortName>
        <ecNumber evidence="8">2.7.8.7</ecNumber>
    </recommendedName>
    <alternativeName>
        <fullName evidence="8">4'-phosphopantetheinyl transferase AcpS</fullName>
    </alternativeName>
</protein>
<evidence type="ECO:0000256" key="4">
    <source>
        <dbReference type="ARBA" id="ARBA00022832"/>
    </source>
</evidence>
<evidence type="ECO:0000256" key="6">
    <source>
        <dbReference type="ARBA" id="ARBA00023098"/>
    </source>
</evidence>
<keyword evidence="1 8" id="KW-0444">Lipid biosynthesis</keyword>
<dbReference type="SUPFAM" id="SSF56214">
    <property type="entry name" value="4'-phosphopantetheinyl transferase"/>
    <property type="match status" value="1"/>
</dbReference>
<evidence type="ECO:0000313" key="10">
    <source>
        <dbReference type="EMBL" id="EMB34866.1"/>
    </source>
</evidence>
<proteinExistence type="inferred from homology"/>
<dbReference type="HAMAP" id="MF_00101">
    <property type="entry name" value="AcpS"/>
    <property type="match status" value="1"/>
</dbReference>
<dbReference type="GO" id="GO:0000287">
    <property type="term" value="F:magnesium ion binding"/>
    <property type="evidence" value="ECO:0007669"/>
    <property type="project" value="UniProtKB-UniRule"/>
</dbReference>
<reference evidence="10" key="1">
    <citation type="submission" date="2012-01" db="EMBL/GenBank/DDBJ databases">
        <title>The Genome Sequence of Treponema denticola H-22.</title>
        <authorList>
            <consortium name="The Broad Institute Genome Sequencing Platform"/>
            <person name="Earl A."/>
            <person name="Ward D."/>
            <person name="Feldgarden M."/>
            <person name="Gevers D."/>
            <person name="Blanton J.M."/>
            <person name="Fenno C.J."/>
            <person name="Baranova O.V."/>
            <person name="Mathney J."/>
            <person name="Dewhirst F.E."/>
            <person name="Izard J."/>
            <person name="Young S.K."/>
            <person name="Zeng Q."/>
            <person name="Gargeya S."/>
            <person name="Fitzgerald M."/>
            <person name="Haas B."/>
            <person name="Abouelleil A."/>
            <person name="Alvarado L."/>
            <person name="Arachchi H.M."/>
            <person name="Berlin A."/>
            <person name="Chapman S.B."/>
            <person name="Gearin G."/>
            <person name="Goldberg J."/>
            <person name="Griggs A."/>
            <person name="Gujja S."/>
            <person name="Hansen M."/>
            <person name="Heiman D."/>
            <person name="Howarth C."/>
            <person name="Larimer J."/>
            <person name="Lui A."/>
            <person name="MacDonald P.J.P."/>
            <person name="McCowen C."/>
            <person name="Montmayeur A."/>
            <person name="Murphy C."/>
            <person name="Neiman D."/>
            <person name="Pearson M."/>
            <person name="Priest M."/>
            <person name="Roberts A."/>
            <person name="Saif S."/>
            <person name="Shea T."/>
            <person name="Sisk P."/>
            <person name="Stolte C."/>
            <person name="Sykes S."/>
            <person name="Wortman J."/>
            <person name="Nusbaum C."/>
            <person name="Birren B."/>
        </authorList>
    </citation>
    <scope>NUCLEOTIDE SEQUENCE [LARGE SCALE GENOMIC DNA]</scope>
    <source>
        <strain evidence="10">H-22</strain>
    </source>
</reference>
<dbReference type="AlphaFoldDB" id="A0A0E2E5V0"/>
<dbReference type="GO" id="GO:0005737">
    <property type="term" value="C:cytoplasm"/>
    <property type="evidence" value="ECO:0007669"/>
    <property type="project" value="UniProtKB-SubCell"/>
</dbReference>
<dbReference type="GO" id="GO:0008897">
    <property type="term" value="F:holo-[acyl-carrier-protein] synthase activity"/>
    <property type="evidence" value="ECO:0007669"/>
    <property type="project" value="UniProtKB-UniRule"/>
</dbReference>
<evidence type="ECO:0000256" key="3">
    <source>
        <dbReference type="ARBA" id="ARBA00022723"/>
    </source>
</evidence>
<dbReference type="Proteomes" id="UP000011705">
    <property type="component" value="Chromosome"/>
</dbReference>
<evidence type="ECO:0000256" key="1">
    <source>
        <dbReference type="ARBA" id="ARBA00022516"/>
    </source>
</evidence>
<dbReference type="EMBL" id="AGDV01000006">
    <property type="protein sequence ID" value="EMB34866.1"/>
    <property type="molecule type" value="Genomic_DNA"/>
</dbReference>
<dbReference type="NCBIfam" id="TIGR00556">
    <property type="entry name" value="pantethn_trn"/>
    <property type="match status" value="1"/>
</dbReference>
<keyword evidence="4 8" id="KW-0276">Fatty acid metabolism</keyword>
<keyword evidence="3 8" id="KW-0479">Metal-binding</keyword>
<organism evidence="10">
    <name type="scientific">Treponema denticola H-22</name>
    <dbReference type="NCBI Taxonomy" id="999432"/>
    <lineage>
        <taxon>Bacteria</taxon>
        <taxon>Pseudomonadati</taxon>
        <taxon>Spirochaetota</taxon>
        <taxon>Spirochaetia</taxon>
        <taxon>Spirochaetales</taxon>
        <taxon>Treponemataceae</taxon>
        <taxon>Treponema</taxon>
    </lineage>
</organism>
<keyword evidence="7 8" id="KW-0275">Fatty acid biosynthesis</keyword>
<dbReference type="InterPro" id="IPR037143">
    <property type="entry name" value="4-PPantetheinyl_Trfase_dom_sf"/>
</dbReference>
<dbReference type="InterPro" id="IPR008278">
    <property type="entry name" value="4-PPantetheinyl_Trfase_dom"/>
</dbReference>
<gene>
    <name evidence="8" type="primary">acpS</name>
    <name evidence="10" type="ORF">HMPREF9726_00632</name>
</gene>
<comment type="similarity">
    <text evidence="8">Belongs to the P-Pant transferase superfamily. AcpS family.</text>
</comment>
<dbReference type="Gene3D" id="3.90.470.20">
    <property type="entry name" value="4'-phosphopantetheinyl transferase domain"/>
    <property type="match status" value="1"/>
</dbReference>
<dbReference type="GO" id="GO:0006633">
    <property type="term" value="P:fatty acid biosynthetic process"/>
    <property type="evidence" value="ECO:0007669"/>
    <property type="project" value="UniProtKB-UniRule"/>
</dbReference>
<evidence type="ECO:0000259" key="9">
    <source>
        <dbReference type="Pfam" id="PF01648"/>
    </source>
</evidence>
<evidence type="ECO:0000256" key="5">
    <source>
        <dbReference type="ARBA" id="ARBA00022842"/>
    </source>
</evidence>
<comment type="function">
    <text evidence="8">Transfers the 4'-phosphopantetheine moiety from coenzyme A to a Ser of acyl-carrier-protein.</text>
</comment>
<dbReference type="NCBIfam" id="TIGR00516">
    <property type="entry name" value="acpS"/>
    <property type="match status" value="1"/>
</dbReference>
<dbReference type="EC" id="2.7.8.7" evidence="8"/>
<dbReference type="PATRIC" id="fig|999432.5.peg.660"/>
<comment type="caution">
    <text evidence="10">The sequence shown here is derived from an EMBL/GenBank/DDBJ whole genome shotgun (WGS) entry which is preliminary data.</text>
</comment>
<dbReference type="InterPro" id="IPR004568">
    <property type="entry name" value="Ppantetheine-prot_Trfase_dom"/>
</dbReference>
<dbReference type="RefSeq" id="WP_002683375.1">
    <property type="nucleotide sequence ID" value="NZ_CM001795.1"/>
</dbReference>